<feature type="region of interest" description="Disordered" evidence="8">
    <location>
        <begin position="242"/>
        <end position="269"/>
    </location>
</feature>
<dbReference type="PANTHER" id="PTHR38490">
    <property type="entry name" value="CYSTEINE AND TYROSINE-RICH PROTEIN 1"/>
    <property type="match status" value="1"/>
</dbReference>
<dbReference type="InterPro" id="IPR022640">
    <property type="entry name" value="CYYR1"/>
</dbReference>
<evidence type="ECO:0000256" key="7">
    <source>
        <dbReference type="ARBA" id="ARBA00023136"/>
    </source>
</evidence>
<dbReference type="AlphaFoldDB" id="A0A096N2R5"/>
<name>A0A096N2R5_PAPAN</name>
<evidence type="ECO:0000256" key="1">
    <source>
        <dbReference type="ARBA" id="ARBA00004479"/>
    </source>
</evidence>
<evidence type="ECO:0000256" key="6">
    <source>
        <dbReference type="ARBA" id="ARBA00022989"/>
    </source>
</evidence>
<dbReference type="eggNOG" id="ENOG502S121">
    <property type="taxonomic scope" value="Eukaryota"/>
</dbReference>
<evidence type="ECO:0000256" key="8">
    <source>
        <dbReference type="SAM" id="MobiDB-lite"/>
    </source>
</evidence>
<keyword evidence="11" id="KW-1185">Reference proteome</keyword>
<dbReference type="PANTHER" id="PTHR38490:SF1">
    <property type="entry name" value="CYSTEINE AND TYROSINE-RICH PROTEIN 1"/>
    <property type="match status" value="1"/>
</dbReference>
<dbReference type="STRING" id="9555.ENSPANP00000006609"/>
<evidence type="ECO:0000313" key="11">
    <source>
        <dbReference type="Proteomes" id="UP000028761"/>
    </source>
</evidence>
<reference evidence="10" key="2">
    <citation type="submission" date="2025-08" db="UniProtKB">
        <authorList>
            <consortium name="Ensembl"/>
        </authorList>
    </citation>
    <scope>IDENTIFICATION</scope>
</reference>
<evidence type="ECO:0000256" key="3">
    <source>
        <dbReference type="ARBA" id="ARBA00016494"/>
    </source>
</evidence>
<evidence type="ECO:0000256" key="5">
    <source>
        <dbReference type="ARBA" id="ARBA00022729"/>
    </source>
</evidence>
<protein>
    <recommendedName>
        <fullName evidence="3">Cysteine and tyrosine-rich protein 1</fullName>
    </recommendedName>
</protein>
<comment type="subcellular location">
    <subcellularLocation>
        <location evidence="1">Membrane</location>
        <topology evidence="1">Single-pass type I membrane protein</topology>
    </subcellularLocation>
</comment>
<evidence type="ECO:0000313" key="10">
    <source>
        <dbReference type="Ensembl" id="ENSPANP00000006609.3"/>
    </source>
</evidence>
<keyword evidence="7 9" id="KW-0472">Membrane</keyword>
<organism evidence="10 11">
    <name type="scientific">Papio anubis</name>
    <name type="common">Olive baboon</name>
    <dbReference type="NCBI Taxonomy" id="9555"/>
    <lineage>
        <taxon>Eukaryota</taxon>
        <taxon>Metazoa</taxon>
        <taxon>Chordata</taxon>
        <taxon>Craniata</taxon>
        <taxon>Vertebrata</taxon>
        <taxon>Euteleostomi</taxon>
        <taxon>Mammalia</taxon>
        <taxon>Eutheria</taxon>
        <taxon>Euarchontoglires</taxon>
        <taxon>Primates</taxon>
        <taxon>Haplorrhini</taxon>
        <taxon>Catarrhini</taxon>
        <taxon>Cercopithecidae</taxon>
        <taxon>Cercopithecinae</taxon>
        <taxon>Papio</taxon>
    </lineage>
</organism>
<dbReference type="GeneTree" id="ENSGT00500000044986"/>
<dbReference type="ExpressionAtlas" id="A0A096N2R5">
    <property type="expression patterns" value="baseline"/>
</dbReference>
<keyword evidence="6 9" id="KW-1133">Transmembrane helix</keyword>
<dbReference type="Proteomes" id="UP000028761">
    <property type="component" value="Chromosome 4"/>
</dbReference>
<evidence type="ECO:0000256" key="9">
    <source>
        <dbReference type="SAM" id="Phobius"/>
    </source>
</evidence>
<sequence length="269" mass="29030">MKCEPGWPRTPEWQPSPRLSAVGRDKETWAPSAARLGPRAPQLRGVPHSLARDAPGPGSLGRLPRQWPGLRSTRLSGALLPPSDRPPSYPFPPVPGSPFAPSLSLARNLRSPAWMDAPRLPVRPGVLLPKLVLLFVYADDCLAQCGKDCKSYCCDGTTPYCCSYYAYIGNILSGTAIAGIVFGIVFIMGVIAGIAICICMCMKNHRATRVGILRTTHINTVSSYPAAPPPYGYDHEMEYCADLPPPYSATPQGSAQHSPPPPYPGNPRK</sequence>
<evidence type="ECO:0000256" key="4">
    <source>
        <dbReference type="ARBA" id="ARBA00022692"/>
    </source>
</evidence>
<comment type="similarity">
    <text evidence="2">Belongs to the CYYR1 family.</text>
</comment>
<accession>A0A096N2R5</accession>
<keyword evidence="5" id="KW-0732">Signal</keyword>
<feature type="compositionally biased region" description="Pro residues" evidence="8">
    <location>
        <begin position="258"/>
        <end position="269"/>
    </location>
</feature>
<dbReference type="GeneID" id="101002895"/>
<dbReference type="GO" id="GO:0016020">
    <property type="term" value="C:membrane"/>
    <property type="evidence" value="ECO:0007669"/>
    <property type="project" value="UniProtKB-SubCell"/>
</dbReference>
<evidence type="ECO:0000256" key="2">
    <source>
        <dbReference type="ARBA" id="ARBA00009401"/>
    </source>
</evidence>
<dbReference type="OMA" id="HEMDYCA"/>
<keyword evidence="4 9" id="KW-0812">Transmembrane</keyword>
<proteinExistence type="inferred from homology"/>
<gene>
    <name evidence="10" type="primary">CYYR1</name>
</gene>
<dbReference type="CTD" id="116159"/>
<feature type="region of interest" description="Disordered" evidence="8">
    <location>
        <begin position="1"/>
        <end position="67"/>
    </location>
</feature>
<dbReference type="Pfam" id="PF10873">
    <property type="entry name" value="CYYR1"/>
    <property type="match status" value="1"/>
</dbReference>
<reference evidence="10" key="3">
    <citation type="submission" date="2025-09" db="UniProtKB">
        <authorList>
            <consortium name="Ensembl"/>
        </authorList>
    </citation>
    <scope>IDENTIFICATION</scope>
</reference>
<dbReference type="Ensembl" id="ENSPANT00000013746.3">
    <property type="protein sequence ID" value="ENSPANP00000006609.3"/>
    <property type="gene ID" value="ENSPANG00000039896.1"/>
</dbReference>
<feature type="transmembrane region" description="Helical" evidence="9">
    <location>
        <begin position="171"/>
        <end position="199"/>
    </location>
</feature>
<reference evidence="10 11" key="1">
    <citation type="submission" date="2012-03" db="EMBL/GenBank/DDBJ databases">
        <title>Whole Genome Assembly of Papio anubis.</title>
        <authorList>
            <person name="Liu Y.L."/>
            <person name="Abraham K.A."/>
            <person name="Akbar H.A."/>
            <person name="Ali S.A."/>
            <person name="Anosike U.A."/>
            <person name="Aqrawi P.A."/>
            <person name="Arias F.A."/>
            <person name="Attaway T.A."/>
            <person name="Awwad R.A."/>
            <person name="Babu C.B."/>
            <person name="Bandaranaike D.B."/>
            <person name="Battles P.B."/>
            <person name="Bell A.B."/>
            <person name="Beltran B.B."/>
            <person name="Berhane-Mersha D.B."/>
            <person name="Bess C.B."/>
            <person name="Bickham C.B."/>
            <person name="Bolden T.B."/>
            <person name="Carter K.C."/>
            <person name="Chau D.C."/>
            <person name="Chavez A.C."/>
            <person name="Clerc-Blankenburg K.C."/>
            <person name="Coyle M.C."/>
            <person name="Dao M.D."/>
            <person name="Davila M.L.D."/>
            <person name="Davy-Carroll L.D."/>
            <person name="Denson S.D."/>
            <person name="Dinh H.D."/>
            <person name="Fernandez S.F."/>
            <person name="Fernando P.F."/>
            <person name="Forbes L.F."/>
            <person name="Francis C.F."/>
            <person name="Francisco L.F."/>
            <person name="Fu Q.F."/>
            <person name="Garcia-Iii R.G."/>
            <person name="Garrett T.G."/>
            <person name="Gross S.G."/>
            <person name="Gubbala S.G."/>
            <person name="Hirani K.H."/>
            <person name="Hogues M.H."/>
            <person name="Hollins B.H."/>
            <person name="Jackson L.J."/>
            <person name="Javaid M.J."/>
            <person name="Jhangiani S.J."/>
            <person name="Johnson A.J."/>
            <person name="Johnson B.J."/>
            <person name="Jones J.J."/>
            <person name="Joshi V.J."/>
            <person name="Kalu J.K."/>
            <person name="Khan N.K."/>
            <person name="Korchina V.K."/>
            <person name="Kovar C.K."/>
            <person name="Lago L.L."/>
            <person name="Lara F.L."/>
            <person name="Le T.-K.L."/>
            <person name="Lee S.L."/>
            <person name="Legall-Iii F.L."/>
            <person name="Lemon S.L."/>
            <person name="Liu J.L."/>
            <person name="Liu Y.-S.L."/>
            <person name="Liyanage D.L."/>
            <person name="Lopez J.L."/>
            <person name="Lorensuhewa L.L."/>
            <person name="Mata R.M."/>
            <person name="Mathew T.M."/>
            <person name="Mercado C.M."/>
            <person name="Mercado I.M."/>
            <person name="Morales K.M."/>
            <person name="Morgan M.M."/>
            <person name="Munidasa M.M."/>
            <person name="Ngo D.N."/>
            <person name="Nguyen L.N."/>
            <person name="Nguyen T.N."/>
            <person name="Nguyen N.N."/>
            <person name="Obregon M.O."/>
            <person name="Okwuonu G.O."/>
            <person name="Ongeri F.O."/>
            <person name="Onwere C.O."/>
            <person name="Osifeso I.O."/>
            <person name="Parra A.P."/>
            <person name="Patil S.P."/>
            <person name="Perez A.P."/>
            <person name="Perez Y.P."/>
            <person name="Pham C.P."/>
            <person name="Pu L.-L.P."/>
            <person name="Puazo M.P."/>
            <person name="Quiroz J.Q."/>
            <person name="Rouhana J.R."/>
            <person name="Ruiz M.R."/>
            <person name="Ruiz S.-J.R."/>
            <person name="Saada N.S."/>
            <person name="Santibanez J.S."/>
            <person name="Scheel M.S."/>
            <person name="Schneider B.S."/>
            <person name="Simmons D.S."/>
            <person name="Sisson I.S."/>
            <person name="Tang L.-Y.T."/>
            <person name="Thornton R.T."/>
            <person name="Tisius J.T."/>
            <person name="Toledanes G.T."/>
            <person name="Trejos Z.T."/>
            <person name="Usmani K.U."/>
            <person name="Varghese R.V."/>
            <person name="Vattathil S.V."/>
            <person name="Vee V.V."/>
            <person name="Walker D.W."/>
            <person name="Weissenberger G.W."/>
            <person name="White C.W."/>
            <person name="Williams A.W."/>
            <person name="Woodworth J.W."/>
            <person name="Wright R.W."/>
            <person name="Zhu Y.Z."/>
            <person name="Han Y.H."/>
            <person name="Newsham I.N."/>
            <person name="Nazareth L.N."/>
            <person name="Worley K.W."/>
            <person name="Muzny D.M."/>
            <person name="Rogers J.R."/>
            <person name="Gibbs R.G."/>
        </authorList>
    </citation>
    <scope>NUCLEOTIDE SEQUENCE [LARGE SCALE GENOMIC DNA]</scope>
</reference>
<dbReference type="RefSeq" id="XP_009200670.2">
    <property type="nucleotide sequence ID" value="XM_009202406.4"/>
</dbReference>
<dbReference type="Bgee" id="ENSPANG00000015948">
    <property type="expression patterns" value="Expressed in caecum and 63 other cell types or tissues"/>
</dbReference>
<dbReference type="HOGENOM" id="CLU_090684_0_0_1"/>